<protein>
    <submittedName>
        <fullName evidence="3">YdcF family protein</fullName>
    </submittedName>
</protein>
<evidence type="ECO:0000313" key="4">
    <source>
        <dbReference type="Proteomes" id="UP001155483"/>
    </source>
</evidence>
<dbReference type="InterPro" id="IPR051599">
    <property type="entry name" value="Cell_Envelope_Assoc"/>
</dbReference>
<dbReference type="GO" id="GO:0005886">
    <property type="term" value="C:plasma membrane"/>
    <property type="evidence" value="ECO:0007669"/>
    <property type="project" value="TreeGrafter"/>
</dbReference>
<dbReference type="PANTHER" id="PTHR30336">
    <property type="entry name" value="INNER MEMBRANE PROTEIN, PROBABLE PERMEASE"/>
    <property type="match status" value="1"/>
</dbReference>
<organism evidence="3 4">
    <name type="scientific">Paraflavisolibacter caeni</name>
    <dbReference type="NCBI Taxonomy" id="2982496"/>
    <lineage>
        <taxon>Bacteria</taxon>
        <taxon>Pseudomonadati</taxon>
        <taxon>Bacteroidota</taxon>
        <taxon>Chitinophagia</taxon>
        <taxon>Chitinophagales</taxon>
        <taxon>Chitinophagaceae</taxon>
        <taxon>Paraflavisolibacter</taxon>
    </lineage>
</organism>
<keyword evidence="1" id="KW-0812">Transmembrane</keyword>
<proteinExistence type="predicted"/>
<dbReference type="EMBL" id="JAOTIF010000034">
    <property type="protein sequence ID" value="MCU7552443.1"/>
    <property type="molecule type" value="Genomic_DNA"/>
</dbReference>
<comment type="caution">
    <text evidence="3">The sequence shown here is derived from an EMBL/GenBank/DDBJ whole genome shotgun (WGS) entry which is preliminary data.</text>
</comment>
<keyword evidence="1" id="KW-0472">Membrane</keyword>
<sequence length="254" mass="29236">MFFIFSKILFYFVMPLTWILVFLFYAIFTKVEKRRKRSLVIATGLLIFFTNPFVVNEAWLIWEVPPTPFSKVQHYDAAIILTGISSNDKSPKDRIYTNKGADRVLHPLRLYKEGYVKKIIISGGSGSLTNTKSSESADLKTILVCSGVPDNDILLEEKSRNTHENALFTKTILQQHPEYKKLLLVTSAFHIRRASACFKNEGIKADTFSVDFYTSDRTYFPVDLIVPQEYSLSLWQKLFHEILGYIIYDIAGYC</sequence>
<evidence type="ECO:0000256" key="1">
    <source>
        <dbReference type="SAM" id="Phobius"/>
    </source>
</evidence>
<dbReference type="Proteomes" id="UP001155483">
    <property type="component" value="Unassembled WGS sequence"/>
</dbReference>
<reference evidence="3" key="2">
    <citation type="submission" date="2023-04" db="EMBL/GenBank/DDBJ databases">
        <title>Paracnuella aquatica gen. nov., sp. nov., a member of the family Chitinophagaceae isolated from a hot spring.</title>
        <authorList>
            <person name="Wang C."/>
        </authorList>
    </citation>
    <scope>NUCLEOTIDE SEQUENCE</scope>
    <source>
        <strain evidence="3">LB-8</strain>
    </source>
</reference>
<keyword evidence="1" id="KW-1133">Transmembrane helix</keyword>
<dbReference type="Gene3D" id="3.40.50.620">
    <property type="entry name" value="HUPs"/>
    <property type="match status" value="1"/>
</dbReference>
<dbReference type="PANTHER" id="PTHR30336:SF20">
    <property type="entry name" value="DUF218 DOMAIN-CONTAINING PROTEIN"/>
    <property type="match status" value="1"/>
</dbReference>
<dbReference type="CDD" id="cd06259">
    <property type="entry name" value="YdcF-like"/>
    <property type="match status" value="1"/>
</dbReference>
<reference evidence="3" key="1">
    <citation type="submission" date="2022-09" db="EMBL/GenBank/DDBJ databases">
        <authorList>
            <person name="Yuan C."/>
            <person name="Ke Z."/>
        </authorList>
    </citation>
    <scope>NUCLEOTIDE SEQUENCE</scope>
    <source>
        <strain evidence="3">LB-8</strain>
    </source>
</reference>
<dbReference type="AlphaFoldDB" id="A0A9X3BK90"/>
<name>A0A9X3BK90_9BACT</name>
<evidence type="ECO:0000313" key="3">
    <source>
        <dbReference type="EMBL" id="MCU7552443.1"/>
    </source>
</evidence>
<gene>
    <name evidence="3" type="ORF">OCK74_25210</name>
</gene>
<keyword evidence="4" id="KW-1185">Reference proteome</keyword>
<feature type="transmembrane region" description="Helical" evidence="1">
    <location>
        <begin position="6"/>
        <end position="27"/>
    </location>
</feature>
<feature type="transmembrane region" description="Helical" evidence="1">
    <location>
        <begin position="39"/>
        <end position="62"/>
    </location>
</feature>
<dbReference type="Pfam" id="PF02698">
    <property type="entry name" value="DUF218"/>
    <property type="match status" value="1"/>
</dbReference>
<dbReference type="InterPro" id="IPR003848">
    <property type="entry name" value="DUF218"/>
</dbReference>
<feature type="domain" description="DUF218" evidence="2">
    <location>
        <begin position="76"/>
        <end position="244"/>
    </location>
</feature>
<dbReference type="InterPro" id="IPR014729">
    <property type="entry name" value="Rossmann-like_a/b/a_fold"/>
</dbReference>
<accession>A0A9X3BK90</accession>
<dbReference type="RefSeq" id="WP_279299880.1">
    <property type="nucleotide sequence ID" value="NZ_JAOTIF010000034.1"/>
</dbReference>
<evidence type="ECO:0000259" key="2">
    <source>
        <dbReference type="Pfam" id="PF02698"/>
    </source>
</evidence>